<comment type="caution">
    <text evidence="1">Lacks conserved residue(s) required for the propagation of feature annotation.</text>
</comment>
<organism evidence="3 4">
    <name type="scientific">Lutimaribacter marinistellae</name>
    <dbReference type="NCBI Taxonomy" id="1820329"/>
    <lineage>
        <taxon>Bacteria</taxon>
        <taxon>Pseudomonadati</taxon>
        <taxon>Pseudomonadota</taxon>
        <taxon>Alphaproteobacteria</taxon>
        <taxon>Rhodobacterales</taxon>
        <taxon>Roseobacteraceae</taxon>
        <taxon>Lutimaribacter</taxon>
    </lineage>
</organism>
<evidence type="ECO:0000259" key="2">
    <source>
        <dbReference type="Pfam" id="PF04453"/>
    </source>
</evidence>
<accession>A0ABV7TPW7</accession>
<dbReference type="InterPro" id="IPR020889">
    <property type="entry name" value="LipoPS_assembly_LptD"/>
</dbReference>
<dbReference type="RefSeq" id="WP_386737219.1">
    <property type="nucleotide sequence ID" value="NZ_JBHRXI010000025.1"/>
</dbReference>
<dbReference type="HAMAP" id="MF_01411">
    <property type="entry name" value="LPS_assembly_LptD"/>
    <property type="match status" value="1"/>
</dbReference>
<keyword evidence="1" id="KW-0998">Cell outer membrane</keyword>
<comment type="subcellular location">
    <subcellularLocation>
        <location evidence="1">Cell outer membrane</location>
    </subcellularLocation>
</comment>
<dbReference type="InterPro" id="IPR050218">
    <property type="entry name" value="LptD"/>
</dbReference>
<dbReference type="PANTHER" id="PTHR30189:SF1">
    <property type="entry name" value="LPS-ASSEMBLY PROTEIN LPTD"/>
    <property type="match status" value="1"/>
</dbReference>
<feature type="signal peptide" evidence="1">
    <location>
        <begin position="1"/>
        <end position="22"/>
    </location>
</feature>
<evidence type="ECO:0000256" key="1">
    <source>
        <dbReference type="HAMAP-Rule" id="MF_01411"/>
    </source>
</evidence>
<name>A0ABV7TPW7_9RHOB</name>
<proteinExistence type="inferred from homology"/>
<dbReference type="EMBL" id="JBHRXI010000025">
    <property type="protein sequence ID" value="MFC3615940.1"/>
    <property type="molecule type" value="Genomic_DNA"/>
</dbReference>
<comment type="caution">
    <text evidence="3">The sequence shown here is derived from an EMBL/GenBank/DDBJ whole genome shotgun (WGS) entry which is preliminary data.</text>
</comment>
<keyword evidence="4" id="KW-1185">Reference proteome</keyword>
<keyword evidence="1" id="KW-0732">Signal</keyword>
<dbReference type="Proteomes" id="UP001595629">
    <property type="component" value="Unassembled WGS sequence"/>
</dbReference>
<reference evidence="4" key="1">
    <citation type="journal article" date="2019" name="Int. J. Syst. Evol. Microbiol.">
        <title>The Global Catalogue of Microorganisms (GCM) 10K type strain sequencing project: providing services to taxonomists for standard genome sequencing and annotation.</title>
        <authorList>
            <consortium name="The Broad Institute Genomics Platform"/>
            <consortium name="The Broad Institute Genome Sequencing Center for Infectious Disease"/>
            <person name="Wu L."/>
            <person name="Ma J."/>
        </authorList>
    </citation>
    <scope>NUCLEOTIDE SEQUENCE [LARGE SCALE GENOMIC DNA]</scope>
    <source>
        <strain evidence="4">KCTC 42911</strain>
    </source>
</reference>
<comment type="subunit">
    <text evidence="1">Component of the lipopolysaccharide transport and assembly complex.</text>
</comment>
<dbReference type="PANTHER" id="PTHR30189">
    <property type="entry name" value="LPS-ASSEMBLY PROTEIN"/>
    <property type="match status" value="1"/>
</dbReference>
<sequence precursor="true">MRRCLALLVLGAAMALPGLSVAQTSGAQPAETEAQRPAMLVADSVFITPERQLIAEGNVEAYQGDVRLQARRITYDRATGQLSVVGPIRIDQGGAVTILADAAELDNELRNGLLTSARMVFDQQLQLAALQMTRVGGRYTQLYKTAVTSCHVCEDGRPPLWQIRAQKVTHDELERQLYFENAQFRVLDVPIFYLPVMRLPDPTLDRATGFLIPSVRTTSQLSTGVKLPYFFRLGDHRDLTLTPYVSSKTRTLFYRYRQAFRRGRIEIEGAHTRDDLQPDDDRGYFFANGRFALRNDFKLDFQVQTTSDNAYLVDYGLPDYDRLRSQISLERIKRDTFFYTSFIHFETLRDSEIESQIPSDIIDLAYQRRFFPAGLGGEVRLTALAHGHKRTTSADMLGRDVGRFTADAEWLRSWTYSGIRADWRMGASVEQFHVWDDSSYPPDTTRTTPRAALTLRYPMARTEIAGARQMLEPIAQIGWSHVSDTNVPNDESGFVEFDQGNLLALSRFPAPDRREDGTTAVLGVNWARFDPSGWEAYATLGQVYRRDADPGFSKTSGLGGTTSDLLVAGQIRMEDSLSLIARGLLNDQFNFSKAELRATWSNERTDISGSYLWLGRDPAENRALAVSEVWFDGSYDVTPNWTALANIRYDIEDSRAINAGVGAIYRNECVTFNVSINRRYTSSTSVEPSTDFGFTIALNGFAVESGNKEYRRSCKTS</sequence>
<comment type="similarity">
    <text evidence="1">Belongs to the LptD family.</text>
</comment>
<dbReference type="Pfam" id="PF04453">
    <property type="entry name" value="LptD"/>
    <property type="match status" value="1"/>
</dbReference>
<feature type="chain" id="PRO_5044947386" description="LPS-assembly protein LptD" evidence="1">
    <location>
        <begin position="23"/>
        <end position="717"/>
    </location>
</feature>
<evidence type="ECO:0000313" key="4">
    <source>
        <dbReference type="Proteomes" id="UP001595629"/>
    </source>
</evidence>
<gene>
    <name evidence="1" type="primary">lptD</name>
    <name evidence="3" type="ORF">ACFORG_19480</name>
</gene>
<evidence type="ECO:0000313" key="3">
    <source>
        <dbReference type="EMBL" id="MFC3615940.1"/>
    </source>
</evidence>
<dbReference type="InterPro" id="IPR007543">
    <property type="entry name" value="LptD_C"/>
</dbReference>
<keyword evidence="1" id="KW-0472">Membrane</keyword>
<feature type="domain" description="LptD C-terminal" evidence="2">
    <location>
        <begin position="281"/>
        <end position="641"/>
    </location>
</feature>
<comment type="function">
    <text evidence="1">Involved in the assembly of lipopolysaccharide (LPS) at the surface of the outer membrane.</text>
</comment>
<protein>
    <recommendedName>
        <fullName evidence="1">LPS-assembly protein LptD</fullName>
    </recommendedName>
</protein>